<dbReference type="InterPro" id="IPR039425">
    <property type="entry name" value="RNA_pol_sigma-70-like"/>
</dbReference>
<dbReference type="PANTHER" id="PTHR43133:SF8">
    <property type="entry name" value="RNA POLYMERASE SIGMA FACTOR HI_1459-RELATED"/>
    <property type="match status" value="1"/>
</dbReference>
<dbReference type="EMBL" id="PFPO01000027">
    <property type="protein sequence ID" value="PIZ99446.1"/>
    <property type="molecule type" value="Genomic_DNA"/>
</dbReference>
<evidence type="ECO:0000256" key="1">
    <source>
        <dbReference type="ARBA" id="ARBA00010641"/>
    </source>
</evidence>
<keyword evidence="4 6" id="KW-0238">DNA-binding</keyword>
<comment type="similarity">
    <text evidence="1 6">Belongs to the sigma-70 factor family. ECF subfamily.</text>
</comment>
<dbReference type="Gene3D" id="1.10.1740.10">
    <property type="match status" value="1"/>
</dbReference>
<keyword evidence="5 6" id="KW-0804">Transcription</keyword>
<evidence type="ECO:0000256" key="3">
    <source>
        <dbReference type="ARBA" id="ARBA00023082"/>
    </source>
</evidence>
<dbReference type="AlphaFoldDB" id="A0A2M7VFN9"/>
<evidence type="ECO:0000259" key="7">
    <source>
        <dbReference type="Pfam" id="PF04542"/>
    </source>
</evidence>
<dbReference type="InterPro" id="IPR036388">
    <property type="entry name" value="WH-like_DNA-bd_sf"/>
</dbReference>
<evidence type="ECO:0000256" key="4">
    <source>
        <dbReference type="ARBA" id="ARBA00023125"/>
    </source>
</evidence>
<dbReference type="InterPro" id="IPR000838">
    <property type="entry name" value="RNA_pol_sigma70_ECF_CS"/>
</dbReference>
<protein>
    <recommendedName>
        <fullName evidence="6">RNA polymerase sigma factor</fullName>
    </recommendedName>
</protein>
<evidence type="ECO:0000256" key="6">
    <source>
        <dbReference type="RuleBase" id="RU000716"/>
    </source>
</evidence>
<dbReference type="Gene3D" id="1.10.10.10">
    <property type="entry name" value="Winged helix-like DNA-binding domain superfamily/Winged helix DNA-binding domain"/>
    <property type="match status" value="1"/>
</dbReference>
<dbReference type="SUPFAM" id="SSF88946">
    <property type="entry name" value="Sigma2 domain of RNA polymerase sigma factors"/>
    <property type="match status" value="1"/>
</dbReference>
<evidence type="ECO:0000256" key="2">
    <source>
        <dbReference type="ARBA" id="ARBA00023015"/>
    </source>
</evidence>
<dbReference type="Proteomes" id="UP000230405">
    <property type="component" value="Unassembled WGS sequence"/>
</dbReference>
<keyword evidence="2 6" id="KW-0805">Transcription regulation</keyword>
<dbReference type="GO" id="GO:0003677">
    <property type="term" value="F:DNA binding"/>
    <property type="evidence" value="ECO:0007669"/>
    <property type="project" value="UniProtKB-KW"/>
</dbReference>
<gene>
    <name evidence="8" type="ORF">COX77_01520</name>
</gene>
<dbReference type="InterPro" id="IPR014284">
    <property type="entry name" value="RNA_pol_sigma-70_dom"/>
</dbReference>
<proteinExistence type="inferred from homology"/>
<dbReference type="InterPro" id="IPR013325">
    <property type="entry name" value="RNA_pol_sigma_r2"/>
</dbReference>
<comment type="caution">
    <text evidence="8">The sequence shown here is derived from an EMBL/GenBank/DDBJ whole genome shotgun (WGS) entry which is preliminary data.</text>
</comment>
<feature type="domain" description="RNA polymerase sigma-70 region 2" evidence="7">
    <location>
        <begin position="23"/>
        <end position="89"/>
    </location>
</feature>
<organism evidence="8 9">
    <name type="scientific">Candidatus Komeilibacteria bacterium CG_4_10_14_0_2_um_filter_37_10</name>
    <dbReference type="NCBI Taxonomy" id="1974470"/>
    <lineage>
        <taxon>Bacteria</taxon>
        <taxon>Candidatus Komeiliibacteriota</taxon>
    </lineage>
</organism>
<accession>A0A2M7VFN9</accession>
<dbReference type="GO" id="GO:0016987">
    <property type="term" value="F:sigma factor activity"/>
    <property type="evidence" value="ECO:0007669"/>
    <property type="project" value="UniProtKB-KW"/>
</dbReference>
<evidence type="ECO:0000256" key="5">
    <source>
        <dbReference type="ARBA" id="ARBA00023163"/>
    </source>
</evidence>
<dbReference type="PROSITE" id="PS01063">
    <property type="entry name" value="SIGMA70_ECF"/>
    <property type="match status" value="1"/>
</dbReference>
<dbReference type="SUPFAM" id="SSF88659">
    <property type="entry name" value="Sigma3 and sigma4 domains of RNA polymerase sigma factors"/>
    <property type="match status" value="1"/>
</dbReference>
<sequence length="184" mass="21009">MEQSDKQLISAYLAGDDKSLALLVNRYIRLVYGYAYGYLHNVSDAEDVAQEVFVKVWLNLKKFDQSKNFKTWLYKISKNTIIDYLRKKKDLPFSAFTTAEGDNYLLDNIATDTISPADYAENQLLWQRLAVASKSLSAEQQSVINLKIETDLNWSALGQILGQSVNTVKSRYLRAIINLRNILS</sequence>
<dbReference type="NCBIfam" id="TIGR02937">
    <property type="entry name" value="sigma70-ECF"/>
    <property type="match status" value="1"/>
</dbReference>
<dbReference type="Pfam" id="PF04542">
    <property type="entry name" value="Sigma70_r2"/>
    <property type="match status" value="1"/>
</dbReference>
<keyword evidence="3 6" id="KW-0731">Sigma factor</keyword>
<reference evidence="9" key="1">
    <citation type="submission" date="2017-09" db="EMBL/GenBank/DDBJ databases">
        <title>Depth-based differentiation of microbial function through sediment-hosted aquifers and enrichment of novel symbionts in the deep terrestrial subsurface.</title>
        <authorList>
            <person name="Probst A.J."/>
            <person name="Ladd B."/>
            <person name="Jarett J.K."/>
            <person name="Geller-Mcgrath D.E."/>
            <person name="Sieber C.M.K."/>
            <person name="Emerson J.B."/>
            <person name="Anantharaman K."/>
            <person name="Thomas B.C."/>
            <person name="Malmstrom R."/>
            <person name="Stieglmeier M."/>
            <person name="Klingl A."/>
            <person name="Woyke T."/>
            <person name="Ryan C.M."/>
            <person name="Banfield J.F."/>
        </authorList>
    </citation>
    <scope>NUCLEOTIDE SEQUENCE [LARGE SCALE GENOMIC DNA]</scope>
</reference>
<evidence type="ECO:0000313" key="9">
    <source>
        <dbReference type="Proteomes" id="UP000230405"/>
    </source>
</evidence>
<dbReference type="GO" id="GO:0006352">
    <property type="term" value="P:DNA-templated transcription initiation"/>
    <property type="evidence" value="ECO:0007669"/>
    <property type="project" value="InterPro"/>
</dbReference>
<dbReference type="PANTHER" id="PTHR43133">
    <property type="entry name" value="RNA POLYMERASE ECF-TYPE SIGMA FACTO"/>
    <property type="match status" value="1"/>
</dbReference>
<name>A0A2M7VFN9_9BACT</name>
<dbReference type="InterPro" id="IPR007627">
    <property type="entry name" value="RNA_pol_sigma70_r2"/>
</dbReference>
<dbReference type="InterPro" id="IPR013324">
    <property type="entry name" value="RNA_pol_sigma_r3/r4-like"/>
</dbReference>
<evidence type="ECO:0000313" key="8">
    <source>
        <dbReference type="EMBL" id="PIZ99446.1"/>
    </source>
</evidence>